<dbReference type="SUPFAM" id="SSF82866">
    <property type="entry name" value="Multidrug efflux transporter AcrB transmembrane domain"/>
    <property type="match status" value="2"/>
</dbReference>
<protein>
    <submittedName>
        <fullName evidence="9">SSD domain-containing protein</fullName>
    </submittedName>
</protein>
<comment type="similarity">
    <text evidence="6">Belongs to the dispatched family.</text>
</comment>
<dbReference type="Pfam" id="PF12349">
    <property type="entry name" value="Sterol-sensing"/>
    <property type="match status" value="1"/>
</dbReference>
<dbReference type="PANTHER" id="PTHR45951">
    <property type="entry name" value="PROTEIN DISPATCHED-RELATED"/>
    <property type="match status" value="1"/>
</dbReference>
<dbReference type="Proteomes" id="UP001472866">
    <property type="component" value="Chromosome 02"/>
</dbReference>
<feature type="transmembrane region" description="Helical" evidence="7">
    <location>
        <begin position="837"/>
        <end position="859"/>
    </location>
</feature>
<dbReference type="PANTHER" id="PTHR45951:SF3">
    <property type="entry name" value="PROTEIN DISPATCHED"/>
    <property type="match status" value="1"/>
</dbReference>
<feature type="transmembrane region" description="Helical" evidence="7">
    <location>
        <begin position="456"/>
        <end position="481"/>
    </location>
</feature>
<dbReference type="InterPro" id="IPR000731">
    <property type="entry name" value="SSD"/>
</dbReference>
<evidence type="ECO:0000256" key="2">
    <source>
        <dbReference type="ARBA" id="ARBA00022692"/>
    </source>
</evidence>
<keyword evidence="5" id="KW-0325">Glycoprotein</keyword>
<feature type="transmembrane region" description="Helical" evidence="7">
    <location>
        <begin position="348"/>
        <end position="368"/>
    </location>
</feature>
<dbReference type="InterPro" id="IPR053958">
    <property type="entry name" value="HMGCR/SNAP/NPC1-like_SSD"/>
</dbReference>
<dbReference type="EMBL" id="CP151502">
    <property type="protein sequence ID" value="WZN59499.1"/>
    <property type="molecule type" value="Genomic_DNA"/>
</dbReference>
<feature type="transmembrane region" description="Helical" evidence="7">
    <location>
        <begin position="813"/>
        <end position="830"/>
    </location>
</feature>
<reference evidence="9 10" key="1">
    <citation type="submission" date="2024-03" db="EMBL/GenBank/DDBJ databases">
        <title>Complete genome sequence of the green alga Chloropicon roscoffensis RCC1871.</title>
        <authorList>
            <person name="Lemieux C."/>
            <person name="Pombert J.-F."/>
            <person name="Otis C."/>
            <person name="Turmel M."/>
        </authorList>
    </citation>
    <scope>NUCLEOTIDE SEQUENCE [LARGE SCALE GENOMIC DNA]</scope>
    <source>
        <strain evidence="9 10">RCC1871</strain>
    </source>
</reference>
<dbReference type="GO" id="GO:0016020">
    <property type="term" value="C:membrane"/>
    <property type="evidence" value="ECO:0007669"/>
    <property type="project" value="UniProtKB-SubCell"/>
</dbReference>
<evidence type="ECO:0000259" key="8">
    <source>
        <dbReference type="PROSITE" id="PS50156"/>
    </source>
</evidence>
<feature type="transmembrane region" description="Helical" evidence="7">
    <location>
        <begin position="429"/>
        <end position="450"/>
    </location>
</feature>
<evidence type="ECO:0000256" key="6">
    <source>
        <dbReference type="ARBA" id="ARBA00038046"/>
    </source>
</evidence>
<proteinExistence type="inferred from homology"/>
<keyword evidence="10" id="KW-1185">Reference proteome</keyword>
<keyword evidence="2 7" id="KW-0812">Transmembrane</keyword>
<dbReference type="InterPro" id="IPR052081">
    <property type="entry name" value="Dispatched_Hh_regulator"/>
</dbReference>
<comment type="subcellular location">
    <subcellularLocation>
        <location evidence="1">Membrane</location>
        <topology evidence="1">Multi-pass membrane protein</topology>
    </subcellularLocation>
</comment>
<feature type="transmembrane region" description="Helical" evidence="7">
    <location>
        <begin position="32"/>
        <end position="52"/>
    </location>
</feature>
<dbReference type="GO" id="GO:0007224">
    <property type="term" value="P:smoothened signaling pathway"/>
    <property type="evidence" value="ECO:0007669"/>
    <property type="project" value="TreeGrafter"/>
</dbReference>
<feature type="transmembrane region" description="Helical" evidence="7">
    <location>
        <begin position="910"/>
        <end position="934"/>
    </location>
</feature>
<evidence type="ECO:0000313" key="10">
    <source>
        <dbReference type="Proteomes" id="UP001472866"/>
    </source>
</evidence>
<feature type="transmembrane region" description="Helical" evidence="7">
    <location>
        <begin position="327"/>
        <end position="343"/>
    </location>
</feature>
<evidence type="ECO:0000256" key="7">
    <source>
        <dbReference type="SAM" id="Phobius"/>
    </source>
</evidence>
<feature type="transmembrane region" description="Helical" evidence="7">
    <location>
        <begin position="865"/>
        <end position="889"/>
    </location>
</feature>
<feature type="transmembrane region" description="Helical" evidence="7">
    <location>
        <begin position="541"/>
        <end position="559"/>
    </location>
</feature>
<evidence type="ECO:0000256" key="3">
    <source>
        <dbReference type="ARBA" id="ARBA00022989"/>
    </source>
</evidence>
<sequence length="987" mass="111039">MGYEVTEDREHAPVKGGQRANFLVRFMAYRPCLVMLLALLFALVLSALGMVIGEFEVSADNDGWNSRNTPVANKAAQDSARLNLWAALRGEEQDYRRRSLQLFSAELGSGSGASAISEPAFNIDDDFHGHDLLALYRMKKKGENAVTRQSLMEICEYEVKVFSIQVREDVCRRHDWDHNGNNELVGQCYQPLSFVTLIREYVFLTKYPNGENRKFVPCDKLFSEVTDEDIEAIADLYAYEAKYGSNQIPDYYFNGLTGKDMVNDGANETMLLRTIFPMREGSVDRAYDLHTSGKLEATGKEVWSLAYDVGDAELTDMLIDDVLQEDMIMAVAATAIILFLIWFHTRSVFMAFVGVIQVALSFPSAYFAYKLLLGFKFFPFLNFLAMFVVMGIGADDIFVLFDKFEQAAQRNPGATAYELGCEAIPQASYAMLLTSLTTAGAFFSTAITPVAPIRMFAVFLGMMTLFDYLFVVIICAPAMVLQIRWVQAINTKGPHALRYLKLSLLDFSKSCASCCGGKPKEETITQKVLVIFAKGTTALRYILVPGLLALFAYFTVVSLDIPMPESSEVQLFPDSHIFTKWSKWKNDLYFSGDGEETSWVRVVFGLKPGDTGNENDPSSKSDVILDDSFDVAGDPEVQNWILKYCDDLKAQSFTTQRADCPLNRFDSWLRQQYNPDTNSYGTLSLPLPASEFKKWILTWRERSDHRAKFVGLKSEIDYYQSGQWKGQHNDGQGPYRPSTSYEEEEIRFLVLNVEATVKWNDPYNKLKSQFYQWSDYIESTRPGAPVKAGKEHFFFVSEDFHWWDTNRQMKNSAYFSALLSVAMATVVIFVSNGNVLLTLYSIISIFCILVTVAATTVAMGWELGFLEAICFAILVGLSCDFIVHIAHAYKESKKETRREKTLDAIWAMGPPVLFAAVSTSLAGALLFNCTILFYTKFGAILLFTMAYSFLMIFVFLAPLLVLAGPTGNFGSVYSLFYSKKGEEAEAK</sequence>
<organism evidence="9 10">
    <name type="scientific">Chloropicon roscoffensis</name>
    <dbReference type="NCBI Taxonomy" id="1461544"/>
    <lineage>
        <taxon>Eukaryota</taxon>
        <taxon>Viridiplantae</taxon>
        <taxon>Chlorophyta</taxon>
        <taxon>Chloropicophyceae</taxon>
        <taxon>Chloropicales</taxon>
        <taxon>Chloropicaceae</taxon>
        <taxon>Chloropicon</taxon>
    </lineage>
</organism>
<evidence type="ECO:0000256" key="5">
    <source>
        <dbReference type="ARBA" id="ARBA00023180"/>
    </source>
</evidence>
<evidence type="ECO:0000313" key="9">
    <source>
        <dbReference type="EMBL" id="WZN59499.1"/>
    </source>
</evidence>
<keyword evidence="3 7" id="KW-1133">Transmembrane helix</keyword>
<feature type="domain" description="SSD" evidence="8">
    <location>
        <begin position="372"/>
        <end position="481"/>
    </location>
</feature>
<keyword evidence="4 7" id="KW-0472">Membrane</keyword>
<dbReference type="AlphaFoldDB" id="A0AAX4P0Q9"/>
<name>A0AAX4P0Q9_9CHLO</name>
<gene>
    <name evidence="9" type="ORF">HKI87_02g10250</name>
</gene>
<feature type="transmembrane region" description="Helical" evidence="7">
    <location>
        <begin position="380"/>
        <end position="401"/>
    </location>
</feature>
<dbReference type="GO" id="GO:0022857">
    <property type="term" value="F:transmembrane transporter activity"/>
    <property type="evidence" value="ECO:0007669"/>
    <property type="project" value="TreeGrafter"/>
</dbReference>
<dbReference type="PROSITE" id="PS50156">
    <property type="entry name" value="SSD"/>
    <property type="match status" value="1"/>
</dbReference>
<accession>A0AAX4P0Q9</accession>
<evidence type="ECO:0000256" key="4">
    <source>
        <dbReference type="ARBA" id="ARBA00023136"/>
    </source>
</evidence>
<evidence type="ECO:0000256" key="1">
    <source>
        <dbReference type="ARBA" id="ARBA00004141"/>
    </source>
</evidence>
<dbReference type="Gene3D" id="1.20.1640.10">
    <property type="entry name" value="Multidrug efflux transporter AcrB transmembrane domain"/>
    <property type="match status" value="2"/>
</dbReference>
<feature type="transmembrane region" description="Helical" evidence="7">
    <location>
        <begin position="940"/>
        <end position="963"/>
    </location>
</feature>